<comment type="similarity">
    <text evidence="1 6">Belongs to the VapD ribonuclease family.</text>
</comment>
<keyword evidence="5" id="KW-0843">Virulence</keyword>
<organism evidence="7 8">
    <name type="scientific">Fretibacterium fastidiosum</name>
    <dbReference type="NCBI Taxonomy" id="651822"/>
    <lineage>
        <taxon>Bacteria</taxon>
        <taxon>Thermotogati</taxon>
        <taxon>Synergistota</taxon>
        <taxon>Synergistia</taxon>
        <taxon>Synergistales</taxon>
        <taxon>Aminobacteriaceae</taxon>
        <taxon>Fretibacterium</taxon>
    </lineage>
</organism>
<reference evidence="8" key="1">
    <citation type="submission" date="2010-03" db="EMBL/GenBank/DDBJ databases">
        <title>The genome sequence of Synergistetes sp. SGP1.</title>
        <authorList>
            <consortium name="metaHIT consortium -- http://www.metahit.eu/"/>
            <person name="Pajon A."/>
            <person name="Turner K."/>
            <person name="Parkhill J."/>
            <person name="Wade W."/>
            <person name="Vartoukian S."/>
        </authorList>
    </citation>
    <scope>NUCLEOTIDE SEQUENCE [LARGE SCALE GENOMIC DNA]</scope>
    <source>
        <strain evidence="8">SGP1</strain>
    </source>
</reference>
<evidence type="ECO:0000256" key="4">
    <source>
        <dbReference type="ARBA" id="ARBA00022801"/>
    </source>
</evidence>
<reference evidence="7 8" key="2">
    <citation type="submission" date="2010-03" db="EMBL/GenBank/DDBJ databases">
        <authorList>
            <person name="Pajon A."/>
        </authorList>
    </citation>
    <scope>NUCLEOTIDE SEQUENCE [LARGE SCALE GENOMIC DNA]</scope>
    <source>
        <strain evidence="7 8">SGP1</strain>
    </source>
</reference>
<dbReference type="EMBL" id="FP929056">
    <property type="protein sequence ID" value="CBL28245.1"/>
    <property type="molecule type" value="Genomic_DNA"/>
</dbReference>
<dbReference type="KEGG" id="sbr:SY1_10120"/>
<evidence type="ECO:0000256" key="2">
    <source>
        <dbReference type="ARBA" id="ARBA00011738"/>
    </source>
</evidence>
<gene>
    <name evidence="7" type="ORF">SY1_10120</name>
</gene>
<evidence type="ECO:0000256" key="5">
    <source>
        <dbReference type="ARBA" id="ARBA00023026"/>
    </source>
</evidence>
<name>A0AB94IWU8_9BACT</name>
<keyword evidence="3 6" id="KW-0540">Nuclease</keyword>
<comment type="subunit">
    <text evidence="2 6">Homodimer.</text>
</comment>
<dbReference type="InterPro" id="IPR019199">
    <property type="entry name" value="Virulence_VapD/CRISPR_Cas2"/>
</dbReference>
<dbReference type="InterPro" id="IPR016368">
    <property type="entry name" value="VapD"/>
</dbReference>
<dbReference type="Pfam" id="PF09827">
    <property type="entry name" value="CRISPR_Cas2"/>
    <property type="match status" value="1"/>
</dbReference>
<evidence type="ECO:0000256" key="3">
    <source>
        <dbReference type="ARBA" id="ARBA00022722"/>
    </source>
</evidence>
<sequence>MSVYAIAFDLKVAELKKNYGDPYNGAYQEINEELKKAGFEWTQGSVYLSMKDGDNLTAVYKAINALSRIEWFKNSVRDIRAFKVEDWSDFTDVVKGLA</sequence>
<evidence type="ECO:0000256" key="1">
    <source>
        <dbReference type="ARBA" id="ARBA00009653"/>
    </source>
</evidence>
<keyword evidence="4 6" id="KW-0378">Hydrolase</keyword>
<dbReference type="GO" id="GO:0016787">
    <property type="term" value="F:hydrolase activity"/>
    <property type="evidence" value="ECO:0007669"/>
    <property type="project" value="UniProtKB-KW"/>
</dbReference>
<dbReference type="GO" id="GO:0003723">
    <property type="term" value="F:RNA binding"/>
    <property type="evidence" value="ECO:0007669"/>
    <property type="project" value="InterPro"/>
</dbReference>
<dbReference type="EC" id="3.1.-.-" evidence="6"/>
<evidence type="ECO:0000256" key="6">
    <source>
        <dbReference type="PIRNR" id="PIRNR002882"/>
    </source>
</evidence>
<dbReference type="AlphaFoldDB" id="A0AB94IWU8"/>
<dbReference type="RefSeq" id="WP_015556392.1">
    <property type="nucleotide sequence ID" value="NC_021038.1"/>
</dbReference>
<dbReference type="Gene3D" id="3.30.70.240">
    <property type="match status" value="1"/>
</dbReference>
<accession>A0AB94IWU8</accession>
<comment type="function">
    <text evidence="6">Cleaves ssRNA, mostly between U:A.</text>
</comment>
<keyword evidence="8" id="KW-1185">Reference proteome</keyword>
<dbReference type="GO" id="GO:0004518">
    <property type="term" value="F:nuclease activity"/>
    <property type="evidence" value="ECO:0007669"/>
    <property type="project" value="UniProtKB-UniRule"/>
</dbReference>
<dbReference type="PIRSF" id="PIRSF002882">
    <property type="entry name" value="VapD"/>
    <property type="match status" value="1"/>
</dbReference>
<proteinExistence type="inferred from homology"/>
<dbReference type="Proteomes" id="UP000008957">
    <property type="component" value="Chromosome"/>
</dbReference>
<evidence type="ECO:0000313" key="8">
    <source>
        <dbReference type="Proteomes" id="UP000008957"/>
    </source>
</evidence>
<protein>
    <recommendedName>
        <fullName evidence="6">Endoribonuclease VapD</fullName>
        <ecNumber evidence="6">3.1.-.-</ecNumber>
    </recommendedName>
</protein>
<evidence type="ECO:0000313" key="7">
    <source>
        <dbReference type="EMBL" id="CBL28245.1"/>
    </source>
</evidence>